<dbReference type="OrthoDB" id="9791132at2"/>
<sequence>MKVTRMVIVLLTLFSVLFFESRSISAEYNQNVSAKGAILIEQESGRILYEKDARSPMRIASITKIMTAILAIESGNLDEKVTVSSRAFSTEGSSIYLTEGEEIPLRDLIYGLMLRSGNDAAVAIAEHVGGSLEGFVYMMNEKASEIGMEQTIFANPHGLDDHEEHYSSALDMALLTQYAMENETYKEVTSTKSYRSDSDKDHIRVFNNKNRLLTQLYPYAIGGKTGYTKRANRTLVSSAEKDGLELIAVTIDAPSDWHDHMNLFDWGFANFQIKTLVKKGMVKDIDDPYFKNHLEAEFSFEFPLEEDEHNQIKTKLMLLSPSNSAEWEENGHPYPIGTVQIDLSGETIGIVPLAYKNEEKVSTFYEKWIQRWIPMNGVFTGG</sequence>
<comment type="caution">
    <text evidence="11">The sequence shown here is derived from an EMBL/GenBank/DDBJ whole genome shotgun (WGS) entry which is preliminary data.</text>
</comment>
<feature type="binding site" evidence="8">
    <location>
        <position position="224"/>
    </location>
    <ligand>
        <name>substrate</name>
    </ligand>
</feature>
<dbReference type="InterPro" id="IPR018044">
    <property type="entry name" value="Peptidase_S11"/>
</dbReference>
<keyword evidence="2" id="KW-0732">Signal</keyword>
<evidence type="ECO:0000256" key="9">
    <source>
        <dbReference type="RuleBase" id="RU004016"/>
    </source>
</evidence>
<dbReference type="RefSeq" id="WP_110935198.1">
    <property type="nucleotide sequence ID" value="NZ_KZ614146.1"/>
</dbReference>
<accession>A0A3A9K5W5</accession>
<dbReference type="GO" id="GO:0008360">
    <property type="term" value="P:regulation of cell shape"/>
    <property type="evidence" value="ECO:0007669"/>
    <property type="project" value="UniProtKB-KW"/>
</dbReference>
<evidence type="ECO:0000313" key="12">
    <source>
        <dbReference type="Proteomes" id="UP000281498"/>
    </source>
</evidence>
<dbReference type="InterPro" id="IPR012338">
    <property type="entry name" value="Beta-lactam/transpept-like"/>
</dbReference>
<evidence type="ECO:0000256" key="1">
    <source>
        <dbReference type="ARBA" id="ARBA00007164"/>
    </source>
</evidence>
<dbReference type="GO" id="GO:0006508">
    <property type="term" value="P:proteolysis"/>
    <property type="evidence" value="ECO:0007669"/>
    <property type="project" value="InterPro"/>
</dbReference>
<dbReference type="AlphaFoldDB" id="A0A3A9K5W5"/>
<reference evidence="11 12" key="1">
    <citation type="submission" date="2017-10" db="EMBL/GenBank/DDBJ databases">
        <title>Bacillus sp. nov., a halophilic bacterium isolated from a Keqin Lake.</title>
        <authorList>
            <person name="Wang H."/>
        </authorList>
    </citation>
    <scope>NUCLEOTIDE SEQUENCE [LARGE SCALE GENOMIC DNA]</scope>
    <source>
        <strain evidence="11 12">KCTC 13187</strain>
    </source>
</reference>
<evidence type="ECO:0000259" key="10">
    <source>
        <dbReference type="Pfam" id="PF00768"/>
    </source>
</evidence>
<organism evidence="11 12">
    <name type="scientific">Salipaludibacillus neizhouensis</name>
    <dbReference type="NCBI Taxonomy" id="885475"/>
    <lineage>
        <taxon>Bacteria</taxon>
        <taxon>Bacillati</taxon>
        <taxon>Bacillota</taxon>
        <taxon>Bacilli</taxon>
        <taxon>Bacillales</taxon>
        <taxon>Bacillaceae</taxon>
    </lineage>
</organism>
<feature type="active site" evidence="7">
    <location>
        <position position="116"/>
    </location>
</feature>
<dbReference type="PRINTS" id="PR00725">
    <property type="entry name" value="DADACBPTASE1"/>
</dbReference>
<dbReference type="PANTHER" id="PTHR21581">
    <property type="entry name" value="D-ALANYL-D-ALANINE CARBOXYPEPTIDASE"/>
    <property type="match status" value="1"/>
</dbReference>
<protein>
    <submittedName>
        <fullName evidence="11">D-alanyl-D-alanine carboxypeptidase</fullName>
    </submittedName>
</protein>
<dbReference type="SUPFAM" id="SSF56601">
    <property type="entry name" value="beta-lactamase/transpeptidase-like"/>
    <property type="match status" value="1"/>
</dbReference>
<dbReference type="GO" id="GO:0071555">
    <property type="term" value="P:cell wall organization"/>
    <property type="evidence" value="ECO:0007669"/>
    <property type="project" value="UniProtKB-KW"/>
</dbReference>
<keyword evidence="11" id="KW-0121">Carboxypeptidase</keyword>
<evidence type="ECO:0000256" key="3">
    <source>
        <dbReference type="ARBA" id="ARBA00022801"/>
    </source>
</evidence>
<keyword evidence="3" id="KW-0378">Hydrolase</keyword>
<feature type="active site" description="Acyl-ester intermediate" evidence="7">
    <location>
        <position position="61"/>
    </location>
</feature>
<keyword evidence="4" id="KW-0133">Cell shape</keyword>
<feature type="active site" description="Acyl-ester intermediate" evidence="7">
    <location>
        <position position="64"/>
    </location>
</feature>
<evidence type="ECO:0000256" key="4">
    <source>
        <dbReference type="ARBA" id="ARBA00022960"/>
    </source>
</evidence>
<proteinExistence type="inferred from homology"/>
<evidence type="ECO:0000256" key="2">
    <source>
        <dbReference type="ARBA" id="ARBA00022729"/>
    </source>
</evidence>
<name>A0A3A9K5W5_9BACI</name>
<dbReference type="Proteomes" id="UP000281498">
    <property type="component" value="Unassembled WGS sequence"/>
</dbReference>
<keyword evidence="5" id="KW-0573">Peptidoglycan synthesis</keyword>
<dbReference type="Gene3D" id="3.40.710.10">
    <property type="entry name" value="DD-peptidase/beta-lactamase superfamily"/>
    <property type="match status" value="1"/>
</dbReference>
<dbReference type="Pfam" id="PF00768">
    <property type="entry name" value="Peptidase_S11"/>
    <property type="match status" value="1"/>
</dbReference>
<gene>
    <name evidence="11" type="ORF">CR203_09820</name>
</gene>
<keyword evidence="12" id="KW-1185">Reference proteome</keyword>
<dbReference type="Gene3D" id="2.30.140.30">
    <property type="match status" value="1"/>
</dbReference>
<dbReference type="InterPro" id="IPR001967">
    <property type="entry name" value="Peptidase_S11_N"/>
</dbReference>
<evidence type="ECO:0000313" key="11">
    <source>
        <dbReference type="EMBL" id="RKL67639.1"/>
    </source>
</evidence>
<feature type="domain" description="Peptidase S11 D-alanyl-D-alanine carboxypeptidase A N-terminal" evidence="10">
    <location>
        <begin position="29"/>
        <end position="254"/>
    </location>
</feature>
<evidence type="ECO:0000256" key="7">
    <source>
        <dbReference type="PIRSR" id="PIRSR618044-1"/>
    </source>
</evidence>
<dbReference type="GO" id="GO:0009252">
    <property type="term" value="P:peptidoglycan biosynthetic process"/>
    <property type="evidence" value="ECO:0007669"/>
    <property type="project" value="UniProtKB-KW"/>
</dbReference>
<keyword evidence="6" id="KW-0961">Cell wall biogenesis/degradation</keyword>
<evidence type="ECO:0000256" key="6">
    <source>
        <dbReference type="ARBA" id="ARBA00023316"/>
    </source>
</evidence>
<keyword evidence="11" id="KW-0645">Protease</keyword>
<dbReference type="EMBL" id="PDOE01000003">
    <property type="protein sequence ID" value="RKL67639.1"/>
    <property type="molecule type" value="Genomic_DNA"/>
</dbReference>
<dbReference type="GO" id="GO:0009002">
    <property type="term" value="F:serine-type D-Ala-D-Ala carboxypeptidase activity"/>
    <property type="evidence" value="ECO:0007669"/>
    <property type="project" value="InterPro"/>
</dbReference>
<evidence type="ECO:0000256" key="8">
    <source>
        <dbReference type="PIRSR" id="PIRSR618044-2"/>
    </source>
</evidence>
<evidence type="ECO:0000256" key="5">
    <source>
        <dbReference type="ARBA" id="ARBA00022984"/>
    </source>
</evidence>
<comment type="similarity">
    <text evidence="1 9">Belongs to the peptidase S11 family.</text>
</comment>
<dbReference type="PANTHER" id="PTHR21581:SF33">
    <property type="entry name" value="D-ALANYL-D-ALANINE CARBOXYPEPTIDASE DACB"/>
    <property type="match status" value="1"/>
</dbReference>